<protein>
    <submittedName>
        <fullName evidence="1">Uncharacterized protein</fullName>
    </submittedName>
</protein>
<evidence type="ECO:0000313" key="1">
    <source>
        <dbReference type="EMBL" id="SCU87809.1"/>
    </source>
</evidence>
<dbReference type="AlphaFoldDB" id="A0A1K0JU57"/>
<name>A0A1K0JU57_CUPNE</name>
<proteinExistence type="predicted"/>
<accession>A0A1K0JU57</accession>
<reference evidence="1" key="1">
    <citation type="submission" date="2016-09" db="EMBL/GenBank/DDBJ databases">
        <authorList>
            <person name="Capua I."/>
            <person name="De Benedictis P."/>
            <person name="Joannis T."/>
            <person name="Lombin L.H."/>
            <person name="Cattoli G."/>
        </authorList>
    </citation>
    <scope>NUCLEOTIDE SEQUENCE</scope>
    <source>
        <strain evidence="1">B9</strain>
    </source>
</reference>
<sequence length="63" mass="7202">MGQNSRIDFGRPLANNHCPDPIFSTLLHNPLNHFRCHAFEIIVQINMGFFHNDKQWAMPAALG</sequence>
<gene>
    <name evidence="1" type="ORF">CNECB9_4760011</name>
</gene>
<dbReference type="EMBL" id="FMSH01000419">
    <property type="protein sequence ID" value="SCU87809.1"/>
    <property type="molecule type" value="Genomic_DNA"/>
</dbReference>
<organism evidence="1">
    <name type="scientific">Cupriavidus necator</name>
    <name type="common">Alcaligenes eutrophus</name>
    <name type="synonym">Ralstonia eutropha</name>
    <dbReference type="NCBI Taxonomy" id="106590"/>
    <lineage>
        <taxon>Bacteria</taxon>
        <taxon>Pseudomonadati</taxon>
        <taxon>Pseudomonadota</taxon>
        <taxon>Betaproteobacteria</taxon>
        <taxon>Burkholderiales</taxon>
        <taxon>Burkholderiaceae</taxon>
        <taxon>Cupriavidus</taxon>
    </lineage>
</organism>